<feature type="region of interest" description="Disordered" evidence="5">
    <location>
        <begin position="391"/>
        <end position="426"/>
    </location>
</feature>
<dbReference type="InterPro" id="IPR027417">
    <property type="entry name" value="P-loop_NTPase"/>
</dbReference>
<comment type="similarity">
    <text evidence="1">Belongs to the TRAFAC class TrmE-Era-EngA-EngB-Septin-like GTPase superfamily. AIG1/Toc34/Toc159-like paraseptin GTPase family. IAN subfamily.</text>
</comment>
<gene>
    <name evidence="7" type="ORF">RRG08_052014</name>
</gene>
<feature type="region of interest" description="Disordered" evidence="5">
    <location>
        <begin position="344"/>
        <end position="373"/>
    </location>
</feature>
<name>A0AAE0ZDR0_9GAST</name>
<reference evidence="7" key="1">
    <citation type="journal article" date="2023" name="G3 (Bethesda)">
        <title>A reference genome for the long-term kleptoplast-retaining sea slug Elysia crispata morphotype clarki.</title>
        <authorList>
            <person name="Eastman K.E."/>
            <person name="Pendleton A.L."/>
            <person name="Shaikh M.A."/>
            <person name="Suttiyut T."/>
            <person name="Ogas R."/>
            <person name="Tomko P."/>
            <person name="Gavelis G."/>
            <person name="Widhalm J.R."/>
            <person name="Wisecaver J.H."/>
        </authorList>
    </citation>
    <scope>NUCLEOTIDE SEQUENCE</scope>
    <source>
        <strain evidence="7">ECLA1</strain>
    </source>
</reference>
<dbReference type="GO" id="GO:0005525">
    <property type="term" value="F:GTP binding"/>
    <property type="evidence" value="ECO:0007669"/>
    <property type="project" value="UniProtKB-KW"/>
</dbReference>
<evidence type="ECO:0000313" key="7">
    <source>
        <dbReference type="EMBL" id="KAK3766871.1"/>
    </source>
</evidence>
<dbReference type="InterPro" id="IPR045058">
    <property type="entry name" value="GIMA/IAN/Toc"/>
</dbReference>
<evidence type="ECO:0000256" key="1">
    <source>
        <dbReference type="ARBA" id="ARBA00008535"/>
    </source>
</evidence>
<accession>A0AAE0ZDR0</accession>
<feature type="domain" description="AIG1-type G" evidence="6">
    <location>
        <begin position="31"/>
        <end position="249"/>
    </location>
</feature>
<organism evidence="7 8">
    <name type="scientific">Elysia crispata</name>
    <name type="common">lettuce slug</name>
    <dbReference type="NCBI Taxonomy" id="231223"/>
    <lineage>
        <taxon>Eukaryota</taxon>
        <taxon>Metazoa</taxon>
        <taxon>Spiralia</taxon>
        <taxon>Lophotrochozoa</taxon>
        <taxon>Mollusca</taxon>
        <taxon>Gastropoda</taxon>
        <taxon>Heterobranchia</taxon>
        <taxon>Euthyneura</taxon>
        <taxon>Panpulmonata</taxon>
        <taxon>Sacoglossa</taxon>
        <taxon>Placobranchoidea</taxon>
        <taxon>Plakobranchidae</taxon>
        <taxon>Elysia</taxon>
    </lineage>
</organism>
<dbReference type="AlphaFoldDB" id="A0AAE0ZDR0"/>
<sequence>MPQRLSQRAALCCFSLQCEDQGQEQSHPKMPKDIDFLLLGKTGYGKSATGNSILGFKAFSSKANTTSVTIESKKEIAQHQDGRRLLVVDAPGLCDTGGGKEYGEKLFKKAIKEAMLMNPHGYHVFLFTLKCGSRLTAEDLDTISFMKNLFGEDFVRTYCIIIMTYGDTLKRELQENDTTFTDNSFQDWCEEQTGEFQKLRQEVYRRVVLFDNFGSVEEKASQRQNLINMVDEQMLTGRRYTNKKFEKVLQSHLKLLTKDKTLLPVQNAQEEISLLSNEIERIQCEANIDAKISAFEQVAERIKKLLKNIDEEEHKSPALDRWRSIAADKQSYVEKELLSVNQQKELEEKSRRNEELRRVQAMKDEQKKRDEEQREIAEKKRLYEEGLRQVQAMMDEQKKRADELKKERQRQHDEYTRARDESNENKAKSLWERITSWFTW</sequence>
<comment type="caution">
    <text evidence="7">The sequence shown here is derived from an EMBL/GenBank/DDBJ whole genome shotgun (WGS) entry which is preliminary data.</text>
</comment>
<dbReference type="PROSITE" id="PS51720">
    <property type="entry name" value="G_AIG1"/>
    <property type="match status" value="1"/>
</dbReference>
<dbReference type="EMBL" id="JAWDGP010004193">
    <property type="protein sequence ID" value="KAK3766871.1"/>
    <property type="molecule type" value="Genomic_DNA"/>
</dbReference>
<dbReference type="Proteomes" id="UP001283361">
    <property type="component" value="Unassembled WGS sequence"/>
</dbReference>
<dbReference type="Gene3D" id="3.40.50.300">
    <property type="entry name" value="P-loop containing nucleotide triphosphate hydrolases"/>
    <property type="match status" value="1"/>
</dbReference>
<protein>
    <recommendedName>
        <fullName evidence="6">AIG1-type G domain-containing protein</fullName>
    </recommendedName>
</protein>
<keyword evidence="2" id="KW-0547">Nucleotide-binding</keyword>
<proteinExistence type="inferred from homology"/>
<keyword evidence="4" id="KW-0175">Coiled coil</keyword>
<dbReference type="Pfam" id="PF04548">
    <property type="entry name" value="AIG1"/>
    <property type="match status" value="1"/>
</dbReference>
<dbReference type="InterPro" id="IPR006703">
    <property type="entry name" value="G_AIG1"/>
</dbReference>
<feature type="coiled-coil region" evidence="4">
    <location>
        <begin position="265"/>
        <end position="315"/>
    </location>
</feature>
<evidence type="ECO:0000256" key="4">
    <source>
        <dbReference type="SAM" id="Coils"/>
    </source>
</evidence>
<evidence type="ECO:0000313" key="8">
    <source>
        <dbReference type="Proteomes" id="UP001283361"/>
    </source>
</evidence>
<evidence type="ECO:0000259" key="6">
    <source>
        <dbReference type="PROSITE" id="PS51720"/>
    </source>
</evidence>
<dbReference type="SUPFAM" id="SSF52540">
    <property type="entry name" value="P-loop containing nucleoside triphosphate hydrolases"/>
    <property type="match status" value="1"/>
</dbReference>
<evidence type="ECO:0000256" key="5">
    <source>
        <dbReference type="SAM" id="MobiDB-lite"/>
    </source>
</evidence>
<keyword evidence="8" id="KW-1185">Reference proteome</keyword>
<dbReference type="PANTHER" id="PTHR10903">
    <property type="entry name" value="GTPASE, IMAP FAMILY MEMBER-RELATED"/>
    <property type="match status" value="1"/>
</dbReference>
<evidence type="ECO:0000256" key="2">
    <source>
        <dbReference type="ARBA" id="ARBA00022741"/>
    </source>
</evidence>
<feature type="compositionally biased region" description="Basic and acidic residues" evidence="5">
    <location>
        <begin position="395"/>
        <end position="426"/>
    </location>
</feature>
<dbReference type="PANTHER" id="PTHR10903:SF184">
    <property type="entry name" value="GTP-BINDING PROTEIN A"/>
    <property type="match status" value="1"/>
</dbReference>
<evidence type="ECO:0000256" key="3">
    <source>
        <dbReference type="ARBA" id="ARBA00023134"/>
    </source>
</evidence>
<keyword evidence="3" id="KW-0342">GTP-binding</keyword>